<dbReference type="OrthoDB" id="409330at2759"/>
<evidence type="ECO:0000313" key="7">
    <source>
        <dbReference type="Proteomes" id="UP000025227"/>
    </source>
</evidence>
<keyword evidence="3" id="KW-0378">Hydrolase</keyword>
<evidence type="ECO:0000256" key="5">
    <source>
        <dbReference type="PIRSR" id="PIRSR017434-1"/>
    </source>
</evidence>
<dbReference type="InterPro" id="IPR016695">
    <property type="entry name" value="Pur_nucleotidase"/>
</dbReference>
<dbReference type="Proteomes" id="UP000025227">
    <property type="component" value="Unplaced"/>
</dbReference>
<sequence>MIEFLRRASNVWCWSLTARRLVHAEALRRIYVNAQKACSRIRPVPRVDPRAVFVNNELDLASIDVYGFDYDYTLAVYTRALNALIYKLALHRLVTQFKYPESILDIPYDSEFAIRGLHFDVQSSCLMKVDAFSQIQCASVYKGRRRLSDVEVKKLFPRLSLPDMKGRQMPQLVDFFSLPWAGLLSTVVHYCDLHNIVFDPKCLYDDLEECVKQVHTSGEMYREVCGDLKHFVHPNEGLKEYLEMLYSNGKELFVVTNSPFTFINVGMTYMLGKDWRKFFKYIVVLAKKPTFFVGREPFRVYDPDMDMLKFVKVHRLEEGHVYAGGNINELSTRAGFKDKGVLYFGDHIYTDLAEPILRLGWRTAAVVPELAREIRIQNDESHQKVIQWLEMLTAIIELYRPESLKDPECVKVIEEWQAERSEYREMAKALFNPHFGSLFRTFHNMTHFSKRLNRLSDVYTSRVPNLLKYDLRHCFFPRRNALPHEGLHSVPINSDSILEILKHNEELRGEIEQL</sequence>
<dbReference type="GO" id="GO:0008253">
    <property type="term" value="F:5'-nucleotidase activity"/>
    <property type="evidence" value="ECO:0007669"/>
    <property type="project" value="TreeGrafter"/>
</dbReference>
<dbReference type="PANTHER" id="PTHR12103:SF12">
    <property type="entry name" value="FI20020P1"/>
    <property type="match status" value="1"/>
</dbReference>
<evidence type="ECO:0000313" key="8">
    <source>
        <dbReference type="WBParaSite" id="HCON_00111460-00001"/>
    </source>
</evidence>
<dbReference type="OMA" id="LWARGNR"/>
<dbReference type="Gene3D" id="3.40.50.1000">
    <property type="entry name" value="HAD superfamily/HAD-like"/>
    <property type="match status" value="1"/>
</dbReference>
<evidence type="ECO:0000256" key="3">
    <source>
        <dbReference type="ARBA" id="ARBA00022801"/>
    </source>
</evidence>
<dbReference type="WBParaSite" id="HCON_00111460-00001">
    <property type="protein sequence ID" value="HCON_00111460-00001"/>
    <property type="gene ID" value="HCON_00111460"/>
</dbReference>
<dbReference type="InterPro" id="IPR023214">
    <property type="entry name" value="HAD_sf"/>
</dbReference>
<keyword evidence="7" id="KW-1185">Reference proteome</keyword>
<evidence type="ECO:0000256" key="1">
    <source>
        <dbReference type="ARBA" id="ARBA00009589"/>
    </source>
</evidence>
<organism evidence="7 8">
    <name type="scientific">Haemonchus contortus</name>
    <name type="common">Barber pole worm</name>
    <dbReference type="NCBI Taxonomy" id="6289"/>
    <lineage>
        <taxon>Eukaryota</taxon>
        <taxon>Metazoa</taxon>
        <taxon>Ecdysozoa</taxon>
        <taxon>Nematoda</taxon>
        <taxon>Chromadorea</taxon>
        <taxon>Rhabditida</taxon>
        <taxon>Rhabditina</taxon>
        <taxon>Rhabditomorpha</taxon>
        <taxon>Strongyloidea</taxon>
        <taxon>Trichostrongylidae</taxon>
        <taxon>Haemonchus</taxon>
    </lineage>
</organism>
<feature type="active site" description="Proton donor" evidence="5">
    <location>
        <position position="71"/>
    </location>
</feature>
<feature type="binding site" evidence="6">
    <location>
        <position position="71"/>
    </location>
    <ligand>
        <name>GMP</name>
        <dbReference type="ChEBI" id="CHEBI:58115"/>
    </ligand>
</feature>
<keyword evidence="2 6" id="KW-0479">Metal-binding</keyword>
<feature type="binding site" evidence="6">
    <location>
        <position position="346"/>
    </location>
    <ligand>
        <name>Mg(2+)</name>
        <dbReference type="ChEBI" id="CHEBI:18420"/>
    </ligand>
</feature>
<dbReference type="AlphaFoldDB" id="A0A7I4YKD0"/>
<proteinExistence type="inferred from homology"/>
<dbReference type="Pfam" id="PF05761">
    <property type="entry name" value="5_nucleotid"/>
    <property type="match status" value="1"/>
</dbReference>
<keyword evidence="4 6" id="KW-0460">Magnesium</keyword>
<feature type="active site" description="Nucleophile" evidence="5">
    <location>
        <position position="69"/>
    </location>
</feature>
<evidence type="ECO:0000256" key="4">
    <source>
        <dbReference type="ARBA" id="ARBA00022842"/>
    </source>
</evidence>
<feature type="binding site" evidence="6">
    <location>
        <position position="69"/>
    </location>
    <ligand>
        <name>Mg(2+)</name>
        <dbReference type="ChEBI" id="CHEBI:18420"/>
    </ligand>
</feature>
<dbReference type="GO" id="GO:0046872">
    <property type="term" value="F:metal ion binding"/>
    <property type="evidence" value="ECO:0007669"/>
    <property type="project" value="UniProtKB-KW"/>
</dbReference>
<name>A0A7I4YKD0_HAECO</name>
<evidence type="ECO:0000256" key="6">
    <source>
        <dbReference type="PIRSR" id="PIRSR017434-2"/>
    </source>
</evidence>
<dbReference type="SUPFAM" id="SSF56784">
    <property type="entry name" value="HAD-like"/>
    <property type="match status" value="1"/>
</dbReference>
<evidence type="ECO:0000256" key="2">
    <source>
        <dbReference type="ARBA" id="ARBA00022723"/>
    </source>
</evidence>
<reference evidence="8" key="1">
    <citation type="submission" date="2020-12" db="UniProtKB">
        <authorList>
            <consortium name="WormBaseParasite"/>
        </authorList>
    </citation>
    <scope>IDENTIFICATION</scope>
    <source>
        <strain evidence="8">MHco3</strain>
    </source>
</reference>
<dbReference type="PIRSF" id="PIRSF017434">
    <property type="entry name" value="Purine_5'-nucleotidase"/>
    <property type="match status" value="1"/>
</dbReference>
<dbReference type="PANTHER" id="PTHR12103">
    <property type="entry name" value="5'-NUCLEOTIDASE DOMAIN-CONTAINING"/>
    <property type="match status" value="1"/>
</dbReference>
<accession>A0A7I4YKD0</accession>
<comment type="cofactor">
    <cofactor evidence="6">
        <name>Mg(2+)</name>
        <dbReference type="ChEBI" id="CHEBI:18420"/>
    </cofactor>
    <text evidence="6">Binds 1 Mg(2+) ion per subunit.</text>
</comment>
<dbReference type="InterPro" id="IPR036412">
    <property type="entry name" value="HAD-like_sf"/>
</dbReference>
<protein>
    <submittedName>
        <fullName evidence="8">5'-nucleotidase domain-containing protein 3</fullName>
    </submittedName>
</protein>
<comment type="similarity">
    <text evidence="1">Belongs to the 5'(3')-deoxyribonucleotidase family.</text>
</comment>
<dbReference type="InterPro" id="IPR008380">
    <property type="entry name" value="HAD-SF_hydro_IG_5-nucl"/>
</dbReference>
<dbReference type="NCBIfam" id="TIGR02244">
    <property type="entry name" value="HAD-IG-Ncltidse"/>
    <property type="match status" value="1"/>
</dbReference>